<sequence>MYRFLQVAKASTKAILHGEMKGDRGLKTDKDAGAGPRKILNEPRDTTCIRGWLPVPWKQDDACQRKKKARRRRRGCMSSLAPFATTNMHGLASAFSGSHRAKAEHRGWPVDNVLKSKNQV</sequence>
<dbReference type="KEGG" id="cmt:CCM_00339"/>
<evidence type="ECO:0000313" key="1">
    <source>
        <dbReference type="EMBL" id="EGX95685.1"/>
    </source>
</evidence>
<dbReference type="GeneID" id="18162374"/>
<dbReference type="RefSeq" id="XP_006665562.1">
    <property type="nucleotide sequence ID" value="XM_006665499.1"/>
</dbReference>
<dbReference type="VEuPathDB" id="FungiDB:CCM_00339"/>
<dbReference type="InParanoid" id="G3J3K9"/>
<dbReference type="EMBL" id="JH126399">
    <property type="protein sequence ID" value="EGX95685.1"/>
    <property type="molecule type" value="Genomic_DNA"/>
</dbReference>
<dbReference type="HOGENOM" id="CLU_2049587_0_0_1"/>
<evidence type="ECO:0000313" key="2">
    <source>
        <dbReference type="Proteomes" id="UP000001610"/>
    </source>
</evidence>
<name>G3J3K9_CORMM</name>
<proteinExistence type="predicted"/>
<reference evidence="1 2" key="1">
    <citation type="journal article" date="2011" name="Genome Biol.">
        <title>Genome sequence of the insect pathogenic fungus Cordyceps militaris, a valued traditional Chinese medicine.</title>
        <authorList>
            <person name="Zheng P."/>
            <person name="Xia Y."/>
            <person name="Xiao G."/>
            <person name="Xiong C."/>
            <person name="Hu X."/>
            <person name="Zhang S."/>
            <person name="Zheng H."/>
            <person name="Huang Y."/>
            <person name="Zhou Y."/>
            <person name="Wang S."/>
            <person name="Zhao G.P."/>
            <person name="Liu X."/>
            <person name="St Leger R.J."/>
            <person name="Wang C."/>
        </authorList>
    </citation>
    <scope>NUCLEOTIDE SEQUENCE [LARGE SCALE GENOMIC DNA]</scope>
    <source>
        <strain evidence="1 2">CM01</strain>
    </source>
</reference>
<dbReference type="Proteomes" id="UP000001610">
    <property type="component" value="Unassembled WGS sequence"/>
</dbReference>
<gene>
    <name evidence="1" type="ORF">CCM_00339</name>
</gene>
<keyword evidence="2" id="KW-1185">Reference proteome</keyword>
<dbReference type="AlphaFoldDB" id="G3J3K9"/>
<protein>
    <submittedName>
        <fullName evidence="1">Uncharacterized protein</fullName>
    </submittedName>
</protein>
<accession>G3J3K9</accession>
<organism evidence="1 2">
    <name type="scientific">Cordyceps militaris (strain CM01)</name>
    <name type="common">Caterpillar fungus</name>
    <dbReference type="NCBI Taxonomy" id="983644"/>
    <lineage>
        <taxon>Eukaryota</taxon>
        <taxon>Fungi</taxon>
        <taxon>Dikarya</taxon>
        <taxon>Ascomycota</taxon>
        <taxon>Pezizomycotina</taxon>
        <taxon>Sordariomycetes</taxon>
        <taxon>Hypocreomycetidae</taxon>
        <taxon>Hypocreales</taxon>
        <taxon>Cordycipitaceae</taxon>
        <taxon>Cordyceps</taxon>
    </lineage>
</organism>